<accession>C7CFH3</accession>
<evidence type="ECO:0000313" key="1">
    <source>
        <dbReference type="EMBL" id="CAX26107.1"/>
    </source>
</evidence>
<dbReference type="KEGG" id="mdi:METDI4479"/>
<organism evidence="1 2">
    <name type="scientific">Methylorubrum extorquens (strain DSM 6343 / CIP 106787 / DM4)</name>
    <name type="common">Methylobacterium extorquens</name>
    <dbReference type="NCBI Taxonomy" id="661410"/>
    <lineage>
        <taxon>Bacteria</taxon>
        <taxon>Pseudomonadati</taxon>
        <taxon>Pseudomonadota</taxon>
        <taxon>Alphaproteobacteria</taxon>
        <taxon>Hyphomicrobiales</taxon>
        <taxon>Methylobacteriaceae</taxon>
        <taxon>Methylorubrum</taxon>
    </lineage>
</organism>
<dbReference type="HOGENOM" id="CLU_2260428_0_0_5"/>
<dbReference type="AlphaFoldDB" id="C7CFH3"/>
<dbReference type="Proteomes" id="UP000008070">
    <property type="component" value="Chromosome"/>
</dbReference>
<sequence>MRSDSELIGCRHGLRRPAEKTIEWPGRHGVIRGPRRSDICDFDDMLASRGVVPKRHAVPSTETEHRNSERTRRRDFLFRADRAAWMRKTTRMNRRLIVEPIAH</sequence>
<reference evidence="2" key="1">
    <citation type="journal article" date="2009" name="PLoS ONE">
        <title>Methylobacterium genome sequences: a reference blueprint to investigate microbial metabolism of C1 compounds from natural and industrial sources.</title>
        <authorList>
            <person name="Vuilleumier S."/>
            <person name="Chistoserdova L."/>
            <person name="Lee M.-C."/>
            <person name="Bringel F."/>
            <person name="Lajus A."/>
            <person name="Zhou Y."/>
            <person name="Gourion B."/>
            <person name="Barbe V."/>
            <person name="Chang J."/>
            <person name="Cruveiller S."/>
            <person name="Dossat C."/>
            <person name="Gillett W."/>
            <person name="Gruffaz C."/>
            <person name="Haugen E."/>
            <person name="Hourcade E."/>
            <person name="Levy R."/>
            <person name="Mangenot S."/>
            <person name="Muller E."/>
            <person name="Nadalig T."/>
            <person name="Pagni M."/>
            <person name="Penny C."/>
            <person name="Peyraud R."/>
            <person name="Robinson D.G."/>
            <person name="Roche D."/>
            <person name="Rouy Z."/>
            <person name="Saenampechek C."/>
            <person name="Salvignol G."/>
            <person name="Vallenet D."/>
            <person name="Wu Z."/>
            <person name="Marx C.J."/>
            <person name="Vorholt J.A."/>
            <person name="Olson M.V."/>
            <person name="Kaul R."/>
            <person name="Weissenbach J."/>
            <person name="Medigue C."/>
            <person name="Lidstrom M.E."/>
        </authorList>
    </citation>
    <scope>NUCLEOTIDE SEQUENCE [LARGE SCALE GENOMIC DNA]</scope>
    <source>
        <strain evidence="2">DSM 6343 / CIP 106787 / DM4</strain>
    </source>
</reference>
<dbReference type="EMBL" id="FP103042">
    <property type="protein sequence ID" value="CAX26107.1"/>
    <property type="molecule type" value="Genomic_DNA"/>
</dbReference>
<proteinExistence type="predicted"/>
<gene>
    <name evidence="1" type="ORF">METD_I4479</name>
</gene>
<evidence type="ECO:0000313" key="2">
    <source>
        <dbReference type="Proteomes" id="UP000008070"/>
    </source>
</evidence>
<name>C7CFH3_METED</name>
<protein>
    <submittedName>
        <fullName evidence="1">Uncharacterized protein</fullName>
    </submittedName>
</protein>